<keyword evidence="1" id="KW-1133">Transmembrane helix</keyword>
<protein>
    <submittedName>
        <fullName evidence="2">Uncharacterized protein</fullName>
    </submittedName>
</protein>
<evidence type="ECO:0000313" key="2">
    <source>
        <dbReference type="EMBL" id="OJJ05578.1"/>
    </source>
</evidence>
<feature type="transmembrane region" description="Helical" evidence="1">
    <location>
        <begin position="137"/>
        <end position="160"/>
    </location>
</feature>
<dbReference type="Proteomes" id="UP000184073">
    <property type="component" value="Unassembled WGS sequence"/>
</dbReference>
<dbReference type="RefSeq" id="XP_040671340.1">
    <property type="nucleotide sequence ID" value="XM_040817939.1"/>
</dbReference>
<evidence type="ECO:0000313" key="3">
    <source>
        <dbReference type="Proteomes" id="UP000184073"/>
    </source>
</evidence>
<keyword evidence="3" id="KW-1185">Reference proteome</keyword>
<dbReference type="OrthoDB" id="4504921at2759"/>
<feature type="transmembrane region" description="Helical" evidence="1">
    <location>
        <begin position="180"/>
        <end position="200"/>
    </location>
</feature>
<organism evidence="2 3">
    <name type="scientific">Aspergillus versicolor CBS 583.65</name>
    <dbReference type="NCBI Taxonomy" id="1036611"/>
    <lineage>
        <taxon>Eukaryota</taxon>
        <taxon>Fungi</taxon>
        <taxon>Dikarya</taxon>
        <taxon>Ascomycota</taxon>
        <taxon>Pezizomycotina</taxon>
        <taxon>Eurotiomycetes</taxon>
        <taxon>Eurotiomycetidae</taxon>
        <taxon>Eurotiales</taxon>
        <taxon>Aspergillaceae</taxon>
        <taxon>Aspergillus</taxon>
        <taxon>Aspergillus subgen. Nidulantes</taxon>
    </lineage>
</organism>
<keyword evidence="1" id="KW-0812">Transmembrane</keyword>
<sequence length="391" mass="43046">MVEATIDISAGGVTQSITAFDAICMIAGLTCIGYTAALVHRGRGRPRTLPLETTLSCLVAWILYLAFDIIVFVAISTNQNPSSVINISDQNAMVSGFQWLATCLTFHVFYALIHLILGETQTARPSTPWRKTRIFHWVCLGVVVLTACLSFVMLCVLLNARSIREDTRNVRAYGTIQATAAIVAWIASVENMAWSLFVAIKHPRCVGGHVHPTLLLITATTFWSISNCLIAVEISLVCLATNFDVLLGTIFNVSLIVGGSMRVAGALSRIMYWAAIVIFCFRWASIQKEGGLGSENDEALDSLNKKEEEVTETEFQTVWYEADSKAFVAELPGDYNQVCEAQSHQIAEMGSSEKYELADFESLDLKDKKGPLADTAKIYNNILGYEDRYSP</sequence>
<feature type="transmembrane region" description="Helical" evidence="1">
    <location>
        <begin position="17"/>
        <end position="39"/>
    </location>
</feature>
<feature type="transmembrane region" description="Helical" evidence="1">
    <location>
        <begin position="51"/>
        <end position="76"/>
    </location>
</feature>
<reference evidence="3" key="1">
    <citation type="journal article" date="2017" name="Genome Biol.">
        <title>Comparative genomics reveals high biological diversity and specific adaptations in the industrially and medically important fungal genus Aspergillus.</title>
        <authorList>
            <person name="de Vries R.P."/>
            <person name="Riley R."/>
            <person name="Wiebenga A."/>
            <person name="Aguilar-Osorio G."/>
            <person name="Amillis S."/>
            <person name="Uchima C.A."/>
            <person name="Anderluh G."/>
            <person name="Asadollahi M."/>
            <person name="Askin M."/>
            <person name="Barry K."/>
            <person name="Battaglia E."/>
            <person name="Bayram O."/>
            <person name="Benocci T."/>
            <person name="Braus-Stromeyer S.A."/>
            <person name="Caldana C."/>
            <person name="Canovas D."/>
            <person name="Cerqueira G.C."/>
            <person name="Chen F."/>
            <person name="Chen W."/>
            <person name="Choi C."/>
            <person name="Clum A."/>
            <person name="Dos Santos R.A."/>
            <person name="Damasio A.R."/>
            <person name="Diallinas G."/>
            <person name="Emri T."/>
            <person name="Fekete E."/>
            <person name="Flipphi M."/>
            <person name="Freyberg S."/>
            <person name="Gallo A."/>
            <person name="Gournas C."/>
            <person name="Habgood R."/>
            <person name="Hainaut M."/>
            <person name="Harispe M.L."/>
            <person name="Henrissat B."/>
            <person name="Hilden K.S."/>
            <person name="Hope R."/>
            <person name="Hossain A."/>
            <person name="Karabika E."/>
            <person name="Karaffa L."/>
            <person name="Karanyi Z."/>
            <person name="Krasevec N."/>
            <person name="Kuo A."/>
            <person name="Kusch H."/>
            <person name="LaButti K."/>
            <person name="Lagendijk E.L."/>
            <person name="Lapidus A."/>
            <person name="Levasseur A."/>
            <person name="Lindquist E."/>
            <person name="Lipzen A."/>
            <person name="Logrieco A.F."/>
            <person name="MacCabe A."/>
            <person name="Maekelae M.R."/>
            <person name="Malavazi I."/>
            <person name="Melin P."/>
            <person name="Meyer V."/>
            <person name="Mielnichuk N."/>
            <person name="Miskei M."/>
            <person name="Molnar A.P."/>
            <person name="Mule G."/>
            <person name="Ngan C.Y."/>
            <person name="Orejas M."/>
            <person name="Orosz E."/>
            <person name="Ouedraogo J.P."/>
            <person name="Overkamp K.M."/>
            <person name="Park H.-S."/>
            <person name="Perrone G."/>
            <person name="Piumi F."/>
            <person name="Punt P.J."/>
            <person name="Ram A.F."/>
            <person name="Ramon A."/>
            <person name="Rauscher S."/>
            <person name="Record E."/>
            <person name="Riano-Pachon D.M."/>
            <person name="Robert V."/>
            <person name="Roehrig J."/>
            <person name="Ruller R."/>
            <person name="Salamov A."/>
            <person name="Salih N.S."/>
            <person name="Samson R.A."/>
            <person name="Sandor E."/>
            <person name="Sanguinetti M."/>
            <person name="Schuetze T."/>
            <person name="Sepcic K."/>
            <person name="Shelest E."/>
            <person name="Sherlock G."/>
            <person name="Sophianopoulou V."/>
            <person name="Squina F.M."/>
            <person name="Sun H."/>
            <person name="Susca A."/>
            <person name="Todd R.B."/>
            <person name="Tsang A."/>
            <person name="Unkles S.E."/>
            <person name="van de Wiele N."/>
            <person name="van Rossen-Uffink D."/>
            <person name="Oliveira J.V."/>
            <person name="Vesth T.C."/>
            <person name="Visser J."/>
            <person name="Yu J.-H."/>
            <person name="Zhou M."/>
            <person name="Andersen M.R."/>
            <person name="Archer D.B."/>
            <person name="Baker S.E."/>
            <person name="Benoit I."/>
            <person name="Brakhage A.A."/>
            <person name="Braus G.H."/>
            <person name="Fischer R."/>
            <person name="Frisvad J.C."/>
            <person name="Goldman G.H."/>
            <person name="Houbraken J."/>
            <person name="Oakley B."/>
            <person name="Pocsi I."/>
            <person name="Scazzocchio C."/>
            <person name="Seiboth B."/>
            <person name="vanKuyk P.A."/>
            <person name="Wortman J."/>
            <person name="Dyer P.S."/>
            <person name="Grigoriev I.V."/>
        </authorList>
    </citation>
    <scope>NUCLEOTIDE SEQUENCE [LARGE SCALE GENOMIC DNA]</scope>
    <source>
        <strain evidence="3">CBS 583.65</strain>
    </source>
</reference>
<keyword evidence="1" id="KW-0472">Membrane</keyword>
<evidence type="ECO:0000256" key="1">
    <source>
        <dbReference type="SAM" id="Phobius"/>
    </source>
</evidence>
<dbReference type="VEuPathDB" id="FungiDB:ASPVEDRAFT_86922"/>
<gene>
    <name evidence="2" type="ORF">ASPVEDRAFT_86922</name>
</gene>
<proteinExistence type="predicted"/>
<feature type="transmembrane region" description="Helical" evidence="1">
    <location>
        <begin position="96"/>
        <end position="117"/>
    </location>
</feature>
<name>A0A1L9PVN0_ASPVE</name>
<dbReference type="EMBL" id="KV878133">
    <property type="protein sequence ID" value="OJJ05578.1"/>
    <property type="molecule type" value="Genomic_DNA"/>
</dbReference>
<feature type="transmembrane region" description="Helical" evidence="1">
    <location>
        <begin position="212"/>
        <end position="243"/>
    </location>
</feature>
<accession>A0A1L9PVN0</accession>
<dbReference type="AlphaFoldDB" id="A0A1L9PVN0"/>
<dbReference type="GeneID" id="63733450"/>